<evidence type="ECO:0000256" key="1">
    <source>
        <dbReference type="ARBA" id="ARBA00008239"/>
    </source>
</evidence>
<evidence type="ECO:0000256" key="2">
    <source>
        <dbReference type="ARBA" id="ARBA00022741"/>
    </source>
</evidence>
<keyword evidence="3 5" id="KW-0067">ATP-binding</keyword>
<dbReference type="EMBL" id="JAPCID010000014">
    <property type="protein sequence ID" value="MDA0138260.1"/>
    <property type="molecule type" value="Genomic_DNA"/>
</dbReference>
<name>A0ABT4RIE1_9ACTN</name>
<organism evidence="5 6">
    <name type="scientific">Solirubrobacter deserti</name>
    <dbReference type="NCBI Taxonomy" id="2282478"/>
    <lineage>
        <taxon>Bacteria</taxon>
        <taxon>Bacillati</taxon>
        <taxon>Actinomycetota</taxon>
        <taxon>Thermoleophilia</taxon>
        <taxon>Solirubrobacterales</taxon>
        <taxon>Solirubrobacteraceae</taxon>
        <taxon>Solirubrobacter</taxon>
    </lineage>
</organism>
<dbReference type="InterPro" id="IPR036890">
    <property type="entry name" value="HATPase_C_sf"/>
</dbReference>
<gene>
    <name evidence="5" type="ORF">OJ962_12180</name>
</gene>
<dbReference type="Pfam" id="PF00183">
    <property type="entry name" value="HSP90"/>
    <property type="match status" value="1"/>
</dbReference>
<dbReference type="InterPro" id="IPR001404">
    <property type="entry name" value="Hsp90_fam"/>
</dbReference>
<protein>
    <submittedName>
        <fullName evidence="5">ATP-binding protein</fullName>
    </submittedName>
</protein>
<dbReference type="InterPro" id="IPR020575">
    <property type="entry name" value="Hsp90_N"/>
</dbReference>
<dbReference type="GO" id="GO:0005524">
    <property type="term" value="F:ATP binding"/>
    <property type="evidence" value="ECO:0007669"/>
    <property type="project" value="UniProtKB-KW"/>
</dbReference>
<dbReference type="PANTHER" id="PTHR11528">
    <property type="entry name" value="HEAT SHOCK PROTEIN 90 FAMILY MEMBER"/>
    <property type="match status" value="1"/>
</dbReference>
<evidence type="ECO:0000256" key="3">
    <source>
        <dbReference type="ARBA" id="ARBA00022840"/>
    </source>
</evidence>
<proteinExistence type="inferred from homology"/>
<accession>A0ABT4RIE1</accession>
<comment type="similarity">
    <text evidence="1">Belongs to the heat shock protein 90 family.</text>
</comment>
<keyword evidence="2" id="KW-0547">Nucleotide-binding</keyword>
<comment type="caution">
    <text evidence="5">The sequence shown here is derived from an EMBL/GenBank/DDBJ whole genome shotgun (WGS) entry which is preliminary data.</text>
</comment>
<dbReference type="SUPFAM" id="SSF54211">
    <property type="entry name" value="Ribosomal protein S5 domain 2-like"/>
    <property type="match status" value="1"/>
</dbReference>
<dbReference type="SUPFAM" id="SSF55874">
    <property type="entry name" value="ATPase domain of HSP90 chaperone/DNA topoisomerase II/histidine kinase"/>
    <property type="match status" value="1"/>
</dbReference>
<dbReference type="Gene3D" id="3.30.565.10">
    <property type="entry name" value="Histidine kinase-like ATPase, C-terminal domain"/>
    <property type="match status" value="1"/>
</dbReference>
<keyword evidence="6" id="KW-1185">Reference proteome</keyword>
<dbReference type="InterPro" id="IPR020568">
    <property type="entry name" value="Ribosomal_Su5_D2-typ_SF"/>
</dbReference>
<dbReference type="Gene3D" id="3.30.230.80">
    <property type="match status" value="1"/>
</dbReference>
<evidence type="ECO:0000313" key="6">
    <source>
        <dbReference type="Proteomes" id="UP001147700"/>
    </source>
</evidence>
<keyword evidence="4" id="KW-0143">Chaperone</keyword>
<dbReference type="PIRSF" id="PIRSF002583">
    <property type="entry name" value="Hsp90"/>
    <property type="match status" value="1"/>
</dbReference>
<dbReference type="Proteomes" id="UP001147700">
    <property type="component" value="Unassembled WGS sequence"/>
</dbReference>
<evidence type="ECO:0000256" key="4">
    <source>
        <dbReference type="ARBA" id="ARBA00023186"/>
    </source>
</evidence>
<reference evidence="5" key="1">
    <citation type="submission" date="2022-10" db="EMBL/GenBank/DDBJ databases">
        <title>The WGS of Solirubrobacter sp. CPCC 204708.</title>
        <authorList>
            <person name="Jiang Z."/>
        </authorList>
    </citation>
    <scope>NUCLEOTIDE SEQUENCE</scope>
    <source>
        <strain evidence="5">CPCC 204708</strain>
    </source>
</reference>
<dbReference type="Pfam" id="PF13589">
    <property type="entry name" value="HATPase_c_3"/>
    <property type="match status" value="1"/>
</dbReference>
<sequence length="595" mass="64621">MAPTELQSTQVDLAGLMTVLGGHLYSTPAVAVRELVQNAHDSITRRRLEDDGFTGGRIDVTSDPASGTLTVRDDGAGMTREEIDRFLATVGVGYTRGLRERSDELIGQFGLGFLSAFIVGERTVVRTASYQAPDSAYEYTSTTGERYSVEPCAPREVGTEVELTLGADHRELADRAVLAGVVGRYCALLGLPVFVNGEQVNADAPPWRAASEDVVVHPIQARKQALAFAERMDPSFRPLCTLEVDGGGVRGLLWIQDVLTYGSWDNRRLAVYVRGMLLDDDARDLLPRWAGFVSGAVESDVLTPTASREDLQRDDAWEAARTALHEALVAGLAKVAAEQPEAWARVLTRHNEGLLGAALADEQLEALLADQLKVPTSEGDMTVRELVDGGDGRAHVGLGTGGFEEMRFRALKRPIATGTRYAVVPFVRQWCGARGIDVVELGTSSGDRALFERVQLEEAAWLAEQLTRERQELVPARFEPAEMPFVLVPDREAELKARLEADEARERIASAALHLAREHTATIDGTYDARLYVNVDSPVIAALLEAHRAGQDVEVALDLVRAVLALMAAGERETRAEVDLLGALSGVGEAVRRLL</sequence>
<dbReference type="PRINTS" id="PR00775">
    <property type="entry name" value="HEATSHOCK90"/>
</dbReference>
<evidence type="ECO:0000313" key="5">
    <source>
        <dbReference type="EMBL" id="MDA0138260.1"/>
    </source>
</evidence>